<dbReference type="AlphaFoldDB" id="A0A6G5A2P6"/>
<dbReference type="EMBL" id="GIKN01002575">
    <property type="protein sequence ID" value="NIE44848.1"/>
    <property type="molecule type" value="Transcribed_RNA"/>
</dbReference>
<proteinExistence type="predicted"/>
<sequence>MYSFNSISMHLLAYFPRVYLAVFACRSAFATYLATRFFKPYECMQFYKGTFLFKCQEGMFFRRKCSYSAKFAELQVESFDESTACMLLSFDKLR</sequence>
<protein>
    <submittedName>
        <fullName evidence="1">Uncharacterized protein</fullName>
    </submittedName>
</protein>
<evidence type="ECO:0000313" key="1">
    <source>
        <dbReference type="EMBL" id="NIE44848.1"/>
    </source>
</evidence>
<reference evidence="1" key="1">
    <citation type="submission" date="2020-03" db="EMBL/GenBank/DDBJ databases">
        <title>A transcriptome and proteome of the tick Rhipicephalus microplus shaped by the genetic composition of its hosts and developmental stage.</title>
        <authorList>
            <person name="Garcia G.R."/>
            <person name="Ribeiro J.M.C."/>
            <person name="Maruyama S.R."/>
            <person name="Gardinasse L.G."/>
            <person name="Nelson K."/>
            <person name="Ferreira B.R."/>
            <person name="Andrade T.G."/>
            <person name="Santos I.K.F.M."/>
        </authorList>
    </citation>
    <scope>NUCLEOTIDE SEQUENCE</scope>
    <source>
        <strain evidence="1">NSGR</strain>
        <tissue evidence="1">Salivary glands</tissue>
    </source>
</reference>
<name>A0A6G5A2P6_RHIMP</name>
<accession>A0A6G5A2P6</accession>
<organism evidence="1">
    <name type="scientific">Rhipicephalus microplus</name>
    <name type="common">Cattle tick</name>
    <name type="synonym">Boophilus microplus</name>
    <dbReference type="NCBI Taxonomy" id="6941"/>
    <lineage>
        <taxon>Eukaryota</taxon>
        <taxon>Metazoa</taxon>
        <taxon>Ecdysozoa</taxon>
        <taxon>Arthropoda</taxon>
        <taxon>Chelicerata</taxon>
        <taxon>Arachnida</taxon>
        <taxon>Acari</taxon>
        <taxon>Parasitiformes</taxon>
        <taxon>Ixodida</taxon>
        <taxon>Ixodoidea</taxon>
        <taxon>Ixodidae</taxon>
        <taxon>Rhipicephalinae</taxon>
        <taxon>Rhipicephalus</taxon>
        <taxon>Boophilus</taxon>
    </lineage>
</organism>